<dbReference type="PANTHER" id="PTHR21011:SF1">
    <property type="entry name" value="SMALL RIBOSOMAL SUBUNIT PROTEIN BS6M"/>
    <property type="match status" value="1"/>
</dbReference>
<accession>A0A0M9GP68</accession>
<keyword evidence="9" id="KW-1185">Reference proteome</keyword>
<keyword evidence="2 6" id="KW-0689">Ribosomal protein</keyword>
<dbReference type="InterPro" id="IPR020814">
    <property type="entry name" value="Ribosomal_S6_plastid/chlpt"/>
</dbReference>
<evidence type="ECO:0000313" key="8">
    <source>
        <dbReference type="EMBL" id="KPB02400.1"/>
    </source>
</evidence>
<evidence type="ECO:0000256" key="2">
    <source>
        <dbReference type="ARBA" id="ARBA00022980"/>
    </source>
</evidence>
<name>A0A0M9GP68_9HYPH</name>
<feature type="compositionally biased region" description="Basic and acidic residues" evidence="7">
    <location>
        <begin position="106"/>
        <end position="135"/>
    </location>
</feature>
<dbReference type="InterPro" id="IPR035980">
    <property type="entry name" value="Ribosomal_bS6_sf"/>
</dbReference>
<dbReference type="Gene3D" id="3.30.70.60">
    <property type="match status" value="1"/>
</dbReference>
<proteinExistence type="inferred from homology"/>
<sequence length="135" mass="15481">MALYEHTFLARQDISAQQVEELTQHWKGVLEANGGSIGRVENWGLKSLQYRIKKNRKAHFVIMDVTAPGAAMHELERQMRIHEDVLRYMTIKVEAHEEGPSAMMKRGNDRDDRGSRGNDRGERPARGPREDKGDN</sequence>
<dbReference type="EMBL" id="JXMU01000003">
    <property type="protein sequence ID" value="KPB02400.1"/>
    <property type="molecule type" value="Genomic_DNA"/>
</dbReference>
<dbReference type="InterPro" id="IPR000529">
    <property type="entry name" value="Ribosomal_bS6"/>
</dbReference>
<protein>
    <recommendedName>
        <fullName evidence="5 6">Small ribosomal subunit protein bS6</fullName>
    </recommendedName>
</protein>
<keyword evidence="6" id="KW-0694">RNA-binding</keyword>
<dbReference type="STRING" id="1514904.SU32_03905"/>
<dbReference type="CDD" id="cd00473">
    <property type="entry name" value="bS6"/>
    <property type="match status" value="1"/>
</dbReference>
<dbReference type="Proteomes" id="UP000038011">
    <property type="component" value="Unassembled WGS sequence"/>
</dbReference>
<evidence type="ECO:0000256" key="6">
    <source>
        <dbReference type="HAMAP-Rule" id="MF_00360"/>
    </source>
</evidence>
<dbReference type="SUPFAM" id="SSF54995">
    <property type="entry name" value="Ribosomal protein S6"/>
    <property type="match status" value="1"/>
</dbReference>
<keyword evidence="6" id="KW-0699">rRNA-binding</keyword>
<evidence type="ECO:0000256" key="1">
    <source>
        <dbReference type="ARBA" id="ARBA00009512"/>
    </source>
</evidence>
<organism evidence="8 9">
    <name type="scientific">Ahrensia marina</name>
    <dbReference type="NCBI Taxonomy" id="1514904"/>
    <lineage>
        <taxon>Bacteria</taxon>
        <taxon>Pseudomonadati</taxon>
        <taxon>Pseudomonadota</taxon>
        <taxon>Alphaproteobacteria</taxon>
        <taxon>Hyphomicrobiales</taxon>
        <taxon>Ahrensiaceae</taxon>
        <taxon>Ahrensia</taxon>
    </lineage>
</organism>
<dbReference type="AlphaFoldDB" id="A0A0M9GP68"/>
<evidence type="ECO:0000256" key="7">
    <source>
        <dbReference type="SAM" id="MobiDB-lite"/>
    </source>
</evidence>
<reference evidence="8 9" key="1">
    <citation type="submission" date="2015-01" db="EMBL/GenBank/DDBJ databases">
        <title>Ahrensia donghaiensis sp. nov., a novel dimethylsulphoniopropionate-cleavage bacterium isolated from seawater and emended descriptions of the genus Ahrensia and Ahrensia kielensis.</title>
        <authorList>
            <person name="Liu J."/>
        </authorList>
    </citation>
    <scope>NUCLEOTIDE SEQUENCE [LARGE SCALE GENOMIC DNA]</scope>
    <source>
        <strain evidence="8 9">LZD062</strain>
    </source>
</reference>
<gene>
    <name evidence="6" type="primary">rpsF</name>
    <name evidence="8" type="ORF">SU32_03905</name>
</gene>
<dbReference type="GO" id="GO:0070181">
    <property type="term" value="F:small ribosomal subunit rRNA binding"/>
    <property type="evidence" value="ECO:0007669"/>
    <property type="project" value="TreeGrafter"/>
</dbReference>
<evidence type="ECO:0000256" key="4">
    <source>
        <dbReference type="ARBA" id="ARBA00035104"/>
    </source>
</evidence>
<dbReference type="GO" id="GO:0003735">
    <property type="term" value="F:structural constituent of ribosome"/>
    <property type="evidence" value="ECO:0007669"/>
    <property type="project" value="InterPro"/>
</dbReference>
<dbReference type="NCBIfam" id="TIGR00166">
    <property type="entry name" value="S6"/>
    <property type="match status" value="1"/>
</dbReference>
<dbReference type="PATRIC" id="fig|1514904.3.peg.2494"/>
<dbReference type="Pfam" id="PF01250">
    <property type="entry name" value="Ribosomal_S6"/>
    <property type="match status" value="1"/>
</dbReference>
<dbReference type="RefSeq" id="WP_053998028.1">
    <property type="nucleotide sequence ID" value="NZ_JXMU01000003.1"/>
</dbReference>
<keyword evidence="3 6" id="KW-0687">Ribonucleoprotein</keyword>
<dbReference type="HAMAP" id="MF_00360">
    <property type="entry name" value="Ribosomal_bS6"/>
    <property type="match status" value="1"/>
</dbReference>
<dbReference type="GO" id="GO:0022627">
    <property type="term" value="C:cytosolic small ribosomal subunit"/>
    <property type="evidence" value="ECO:0007669"/>
    <property type="project" value="TreeGrafter"/>
</dbReference>
<evidence type="ECO:0000256" key="5">
    <source>
        <dbReference type="ARBA" id="ARBA00035294"/>
    </source>
</evidence>
<comment type="similarity">
    <text evidence="1 6">Belongs to the bacterial ribosomal protein bS6 family.</text>
</comment>
<comment type="function">
    <text evidence="4 6">Binds together with bS18 to 16S ribosomal RNA.</text>
</comment>
<dbReference type="OrthoDB" id="9812702at2"/>
<dbReference type="InterPro" id="IPR014717">
    <property type="entry name" value="Transl_elong_EF1B/ribsomal_bS6"/>
</dbReference>
<comment type="caution">
    <text evidence="8">The sequence shown here is derived from an EMBL/GenBank/DDBJ whole genome shotgun (WGS) entry which is preliminary data.</text>
</comment>
<feature type="region of interest" description="Disordered" evidence="7">
    <location>
        <begin position="96"/>
        <end position="135"/>
    </location>
</feature>
<evidence type="ECO:0000256" key="3">
    <source>
        <dbReference type="ARBA" id="ARBA00023274"/>
    </source>
</evidence>
<dbReference type="PANTHER" id="PTHR21011">
    <property type="entry name" value="MITOCHONDRIAL 28S RIBOSOMAL PROTEIN S6"/>
    <property type="match status" value="1"/>
</dbReference>
<dbReference type="GO" id="GO:0006412">
    <property type="term" value="P:translation"/>
    <property type="evidence" value="ECO:0007669"/>
    <property type="project" value="UniProtKB-UniRule"/>
</dbReference>
<evidence type="ECO:0000313" key="9">
    <source>
        <dbReference type="Proteomes" id="UP000038011"/>
    </source>
</evidence>